<comment type="caution">
    <text evidence="2">The sequence shown here is derived from an EMBL/GenBank/DDBJ whole genome shotgun (WGS) entry which is preliminary data.</text>
</comment>
<dbReference type="Proteomes" id="UP001044222">
    <property type="component" value="Chromosome 11"/>
</dbReference>
<organism evidence="2 3">
    <name type="scientific">Anguilla anguilla</name>
    <name type="common">European freshwater eel</name>
    <name type="synonym">Muraena anguilla</name>
    <dbReference type="NCBI Taxonomy" id="7936"/>
    <lineage>
        <taxon>Eukaryota</taxon>
        <taxon>Metazoa</taxon>
        <taxon>Chordata</taxon>
        <taxon>Craniata</taxon>
        <taxon>Vertebrata</taxon>
        <taxon>Euteleostomi</taxon>
        <taxon>Actinopterygii</taxon>
        <taxon>Neopterygii</taxon>
        <taxon>Teleostei</taxon>
        <taxon>Anguilliformes</taxon>
        <taxon>Anguillidae</taxon>
        <taxon>Anguilla</taxon>
    </lineage>
</organism>
<gene>
    <name evidence="2" type="ORF">ANANG_G00210990</name>
</gene>
<dbReference type="EMBL" id="JAFIRN010000011">
    <property type="protein sequence ID" value="KAG5839965.1"/>
    <property type="molecule type" value="Genomic_DNA"/>
</dbReference>
<feature type="region of interest" description="Disordered" evidence="1">
    <location>
        <begin position="1"/>
        <end position="75"/>
    </location>
</feature>
<dbReference type="AlphaFoldDB" id="A0A9D3M380"/>
<reference evidence="2" key="1">
    <citation type="submission" date="2021-01" db="EMBL/GenBank/DDBJ databases">
        <title>A chromosome-scale assembly of European eel, Anguilla anguilla.</title>
        <authorList>
            <person name="Henkel C."/>
            <person name="Jong-Raadsen S.A."/>
            <person name="Dufour S."/>
            <person name="Weltzien F.-A."/>
            <person name="Palstra A.P."/>
            <person name="Pelster B."/>
            <person name="Spaink H.P."/>
            <person name="Van Den Thillart G.E."/>
            <person name="Jansen H."/>
            <person name="Zahm M."/>
            <person name="Klopp C."/>
            <person name="Cedric C."/>
            <person name="Louis A."/>
            <person name="Berthelot C."/>
            <person name="Parey E."/>
            <person name="Roest Crollius H."/>
            <person name="Montfort J."/>
            <person name="Robinson-Rechavi M."/>
            <person name="Bucao C."/>
            <person name="Bouchez O."/>
            <person name="Gislard M."/>
            <person name="Lluch J."/>
            <person name="Milhes M."/>
            <person name="Lampietro C."/>
            <person name="Lopez Roques C."/>
            <person name="Donnadieu C."/>
            <person name="Braasch I."/>
            <person name="Desvignes T."/>
            <person name="Postlethwait J."/>
            <person name="Bobe J."/>
            <person name="Guiguen Y."/>
            <person name="Dirks R."/>
        </authorList>
    </citation>
    <scope>NUCLEOTIDE SEQUENCE</scope>
    <source>
        <strain evidence="2">Tag_6206</strain>
        <tissue evidence="2">Liver</tissue>
    </source>
</reference>
<sequence length="186" mass="20463">QTETPGPDWTDVTETPGPDWTDVTETPGPDWTDVTETPGPDWTDVTETPGPNWTDVTETPGPDRTDVTETPGPDWTAVTETPVPDRAVAFCPITLQLVLAGAHVLGERAQLLRVEGEALGQHVQQVAGGQGHAVPLPLLPLQVIVRHLRRLGRHLARLLLLPLRLHPPKFRHHKVHSLLLWHVAMN</sequence>
<evidence type="ECO:0000256" key="1">
    <source>
        <dbReference type="SAM" id="MobiDB-lite"/>
    </source>
</evidence>
<protein>
    <submittedName>
        <fullName evidence="2">Uncharacterized protein</fullName>
    </submittedName>
</protein>
<evidence type="ECO:0000313" key="3">
    <source>
        <dbReference type="Proteomes" id="UP001044222"/>
    </source>
</evidence>
<name>A0A9D3M380_ANGAN</name>
<accession>A0A9D3M380</accession>
<proteinExistence type="predicted"/>
<feature type="compositionally biased region" description="Polar residues" evidence="1">
    <location>
        <begin position="45"/>
        <end position="57"/>
    </location>
</feature>
<feature type="non-terminal residue" evidence="2">
    <location>
        <position position="186"/>
    </location>
</feature>
<keyword evidence="3" id="KW-1185">Reference proteome</keyword>
<evidence type="ECO:0000313" key="2">
    <source>
        <dbReference type="EMBL" id="KAG5839965.1"/>
    </source>
</evidence>